<sequence>MSIVRRGRSAIRRIAFGDTLIPQEFTIALREPQQEISVWLHGLGDPIDVTRRITTACCAPLTIGVSLDEGQRLGRSRFHALLLFCERTQERRVLGEIRLASKTILPLDGSELILFNVLGSSNYCLPKPRLWAHFVSQAYSNWRNLQSFDVKMTALELRAAIVTFIRPHPLGLVSIVTEAGGNIFPMNLMGELGNGYFAFALKDSRLAAHLVEREGRIALSTVPMPLCSLAFQYAAHHTKESIDWDQLPFPLKLSKEFRIPVPVSAPRVREIQVDQVHKIGSHTLFVARVISDERFSEELQVHVVHGFYQHWRLRGQREALAASVAADSLNKRGLAAS</sequence>
<dbReference type="Gene3D" id="2.30.110.10">
    <property type="entry name" value="Electron Transport, Fmn-binding Protein, Chain A"/>
    <property type="match status" value="1"/>
</dbReference>
<dbReference type="InterPro" id="IPR012349">
    <property type="entry name" value="Split_barrel_FMN-bd"/>
</dbReference>
<proteinExistence type="predicted"/>
<dbReference type="Proteomes" id="UP000515312">
    <property type="component" value="Chromosome"/>
</dbReference>
<evidence type="ECO:0000313" key="1">
    <source>
        <dbReference type="EMBL" id="QNI34041.1"/>
    </source>
</evidence>
<evidence type="ECO:0008006" key="3">
    <source>
        <dbReference type="Google" id="ProtNLM"/>
    </source>
</evidence>
<evidence type="ECO:0000313" key="2">
    <source>
        <dbReference type="Proteomes" id="UP000515312"/>
    </source>
</evidence>
<dbReference type="SUPFAM" id="SSF50475">
    <property type="entry name" value="FMN-binding split barrel"/>
    <property type="match status" value="1"/>
</dbReference>
<dbReference type="AlphaFoldDB" id="A0A7G8BNC1"/>
<gene>
    <name evidence="1" type="ORF">H7849_09120</name>
</gene>
<keyword evidence="2" id="KW-1185">Reference proteome</keyword>
<dbReference type="KEGG" id="adin:H7849_09120"/>
<dbReference type="EMBL" id="CP060394">
    <property type="protein sequence ID" value="QNI34041.1"/>
    <property type="molecule type" value="Genomic_DNA"/>
</dbReference>
<organism evidence="1 2">
    <name type="scientific">Alloacidobacterium dinghuense</name>
    <dbReference type="NCBI Taxonomy" id="2763107"/>
    <lineage>
        <taxon>Bacteria</taxon>
        <taxon>Pseudomonadati</taxon>
        <taxon>Acidobacteriota</taxon>
        <taxon>Terriglobia</taxon>
        <taxon>Terriglobales</taxon>
        <taxon>Acidobacteriaceae</taxon>
        <taxon>Alloacidobacterium</taxon>
    </lineage>
</organism>
<protein>
    <recommendedName>
        <fullName evidence="3">Flavin reductase like domain-containing protein</fullName>
    </recommendedName>
</protein>
<dbReference type="RefSeq" id="WP_186745881.1">
    <property type="nucleotide sequence ID" value="NZ_CP060394.1"/>
</dbReference>
<reference evidence="1 2" key="1">
    <citation type="submission" date="2020-08" db="EMBL/GenBank/DDBJ databases">
        <title>Edaphobacter telluris sp. nov. and Acidobacterium dinghuensis sp. nov., two acidobacteria isolated from forest soil.</title>
        <authorList>
            <person name="Fu J."/>
            <person name="Qiu L."/>
        </authorList>
    </citation>
    <scope>NUCLEOTIDE SEQUENCE [LARGE SCALE GENOMIC DNA]</scope>
    <source>
        <strain evidence="1">4Y35</strain>
    </source>
</reference>
<name>A0A7G8BNC1_9BACT</name>
<accession>A0A7G8BNC1</accession>